<keyword evidence="1" id="KW-0175">Coiled coil</keyword>
<dbReference type="STRING" id="1121416.SAMN02745220_04135"/>
<gene>
    <name evidence="2" type="ORF">SAMN02745220_04135</name>
</gene>
<evidence type="ECO:0000313" key="3">
    <source>
        <dbReference type="Proteomes" id="UP000184603"/>
    </source>
</evidence>
<organism evidence="2 3">
    <name type="scientific">Desulfopila aestuarii DSM 18488</name>
    <dbReference type="NCBI Taxonomy" id="1121416"/>
    <lineage>
        <taxon>Bacteria</taxon>
        <taxon>Pseudomonadati</taxon>
        <taxon>Thermodesulfobacteriota</taxon>
        <taxon>Desulfobulbia</taxon>
        <taxon>Desulfobulbales</taxon>
        <taxon>Desulfocapsaceae</taxon>
        <taxon>Desulfopila</taxon>
    </lineage>
</organism>
<dbReference type="AlphaFoldDB" id="A0A1M7YG97"/>
<dbReference type="Proteomes" id="UP000184603">
    <property type="component" value="Unassembled WGS sequence"/>
</dbReference>
<reference evidence="2 3" key="1">
    <citation type="submission" date="2016-12" db="EMBL/GenBank/DDBJ databases">
        <authorList>
            <person name="Song W.-J."/>
            <person name="Kurnit D.M."/>
        </authorList>
    </citation>
    <scope>NUCLEOTIDE SEQUENCE [LARGE SCALE GENOMIC DNA]</scope>
    <source>
        <strain evidence="2 3">DSM 18488</strain>
    </source>
</reference>
<dbReference type="EMBL" id="FRFE01000027">
    <property type="protein sequence ID" value="SHO51664.1"/>
    <property type="molecule type" value="Genomic_DNA"/>
</dbReference>
<keyword evidence="3" id="KW-1185">Reference proteome</keyword>
<feature type="coiled-coil region" evidence="1">
    <location>
        <begin position="3"/>
        <end position="59"/>
    </location>
</feature>
<accession>A0A1M7YG97</accession>
<name>A0A1M7YG97_9BACT</name>
<sequence length="71" mass="8234">MSIRAIARDLYRAQQQVDKLEKEMAAASLADQDLLRGELRQAKKEMEMIKRMLDGEKESGKFRNKFQGFGK</sequence>
<evidence type="ECO:0000256" key="1">
    <source>
        <dbReference type="SAM" id="Coils"/>
    </source>
</evidence>
<dbReference type="RefSeq" id="WP_073615559.1">
    <property type="nucleotide sequence ID" value="NZ_FRFE01000027.1"/>
</dbReference>
<evidence type="ECO:0000313" key="2">
    <source>
        <dbReference type="EMBL" id="SHO51664.1"/>
    </source>
</evidence>
<dbReference type="OrthoDB" id="5432712at2"/>
<proteinExistence type="predicted"/>
<protein>
    <submittedName>
        <fullName evidence="2">Uncharacterized protein</fullName>
    </submittedName>
</protein>